<evidence type="ECO:0000313" key="1">
    <source>
        <dbReference type="EMBL" id="RDK47604.1"/>
    </source>
</evidence>
<proteinExistence type="predicted"/>
<reference evidence="1 2" key="1">
    <citation type="submission" date="2018-07" db="EMBL/GenBank/DDBJ databases">
        <title>Section-level genome sequencing of Aspergillus section Nigri to investigate inter- and intra-species variation.</title>
        <authorList>
            <consortium name="DOE Joint Genome Institute"/>
            <person name="Vesth T.C."/>
            <person name="Nybo J.L."/>
            <person name="Theobald S."/>
            <person name="Frisvad J.C."/>
            <person name="Larsen T.O."/>
            <person name="Nielsen K.F."/>
            <person name="Hoof J.B."/>
            <person name="Brandl J."/>
            <person name="Salamov A."/>
            <person name="Riley R."/>
            <person name="Gladden J.M."/>
            <person name="Phatale P."/>
            <person name="Nielsen M.T."/>
            <person name="Lyhne E.K."/>
            <person name="Kogle M.E."/>
            <person name="Strasser K."/>
            <person name="McDonnell E."/>
            <person name="Barry K."/>
            <person name="Clum A."/>
            <person name="Chen C."/>
            <person name="Nolan M."/>
            <person name="Sandor L."/>
            <person name="Kuo A."/>
            <person name="Lipzen A."/>
            <person name="Hainaut M."/>
            <person name="Drula E."/>
            <person name="Tsang A."/>
            <person name="Magnuson J.K."/>
            <person name="Henrissat B."/>
            <person name="Wiebenga A."/>
            <person name="Simmons B.A."/>
            <person name="Makela M.R."/>
            <person name="De vries R.P."/>
            <person name="Grigoriev I.V."/>
            <person name="Mortensen U.H."/>
            <person name="Baker S.E."/>
            <person name="Andersen M.R."/>
        </authorList>
    </citation>
    <scope>NUCLEOTIDE SEQUENCE [LARGE SCALE GENOMIC DNA]</scope>
    <source>
        <strain evidence="1 2">ATCC 13157</strain>
    </source>
</reference>
<protein>
    <submittedName>
        <fullName evidence="1">Uncharacterized protein</fullName>
    </submittedName>
</protein>
<keyword evidence="2" id="KW-1185">Reference proteome</keyword>
<gene>
    <name evidence="1" type="ORF">M752DRAFT_3033</name>
</gene>
<sequence>MYPHCRASHSCHTGLLSPLMEWWRIPACLHQFNISIMSMLSRRWAFINVIVAHQICPPCIKLTGEVSYRPNKAITTMGQDTHHVSNIVGPHCQLNQLIRPIDCVLTGGRWLVTSLKSFTRMLWLHSCRSAFTAGDRFLQAHQQHSQTEHEYKYGSR</sequence>
<name>A0A370Q0B1_ASPPH</name>
<accession>A0A370Q0B1</accession>
<dbReference type="AlphaFoldDB" id="A0A370Q0B1"/>
<dbReference type="EMBL" id="KZ851844">
    <property type="protein sequence ID" value="RDK47604.1"/>
    <property type="molecule type" value="Genomic_DNA"/>
</dbReference>
<dbReference type="Proteomes" id="UP000254937">
    <property type="component" value="Unassembled WGS sequence"/>
</dbReference>
<organism evidence="1 2">
    <name type="scientific">Aspergillus phoenicis ATCC 13157</name>
    <dbReference type="NCBI Taxonomy" id="1353007"/>
    <lineage>
        <taxon>Eukaryota</taxon>
        <taxon>Fungi</taxon>
        <taxon>Dikarya</taxon>
        <taxon>Ascomycota</taxon>
        <taxon>Pezizomycotina</taxon>
        <taxon>Eurotiomycetes</taxon>
        <taxon>Eurotiomycetidae</taxon>
        <taxon>Eurotiales</taxon>
        <taxon>Aspergillaceae</taxon>
        <taxon>Aspergillus</taxon>
    </lineage>
</organism>
<evidence type="ECO:0000313" key="2">
    <source>
        <dbReference type="Proteomes" id="UP000254937"/>
    </source>
</evidence>